<feature type="transmembrane region" description="Helical" evidence="1">
    <location>
        <begin position="66"/>
        <end position="88"/>
    </location>
</feature>
<dbReference type="PANTHER" id="PTHR42709">
    <property type="entry name" value="ALKALINE PHOSPHATASE LIKE PROTEIN"/>
    <property type="match status" value="1"/>
</dbReference>
<evidence type="ECO:0000313" key="4">
    <source>
        <dbReference type="Proteomes" id="UP001168540"/>
    </source>
</evidence>
<protein>
    <submittedName>
        <fullName evidence="3">DedA family protein</fullName>
    </submittedName>
</protein>
<accession>A0ABT7XT61</accession>
<feature type="transmembrane region" description="Helical" evidence="1">
    <location>
        <begin position="100"/>
        <end position="121"/>
    </location>
</feature>
<feature type="transmembrane region" description="Helical" evidence="1">
    <location>
        <begin position="12"/>
        <end position="30"/>
    </location>
</feature>
<evidence type="ECO:0000259" key="2">
    <source>
        <dbReference type="Pfam" id="PF09335"/>
    </source>
</evidence>
<dbReference type="PANTHER" id="PTHR42709:SF2">
    <property type="entry name" value="INNER MEMBRANE PROTEIN YOHD"/>
    <property type="match status" value="1"/>
</dbReference>
<dbReference type="InterPro" id="IPR032816">
    <property type="entry name" value="VTT_dom"/>
</dbReference>
<comment type="caution">
    <text evidence="3">The sequence shown here is derived from an EMBL/GenBank/DDBJ whole genome shotgun (WGS) entry which is preliminary data.</text>
</comment>
<dbReference type="RefSeq" id="WP_289831601.1">
    <property type="nucleotide sequence ID" value="NZ_JAUEDK010000048.1"/>
</dbReference>
<dbReference type="InterPro" id="IPR051311">
    <property type="entry name" value="DedA_domain"/>
</dbReference>
<keyword evidence="1" id="KW-0472">Membrane</keyword>
<dbReference type="Pfam" id="PF09335">
    <property type="entry name" value="VTT_dom"/>
    <property type="match status" value="1"/>
</dbReference>
<reference evidence="3" key="1">
    <citation type="submission" date="2023-06" db="EMBL/GenBank/DDBJ databases">
        <authorList>
            <person name="Zhang S."/>
        </authorList>
    </citation>
    <scope>NUCLEOTIDE SEQUENCE</scope>
    <source>
        <strain evidence="3">SG2303</strain>
    </source>
</reference>
<proteinExistence type="predicted"/>
<keyword evidence="4" id="KW-1185">Reference proteome</keyword>
<sequence>MLILAGFAAHQGYLSFPIVLALAFVGGTLGDQLFFFLGHFYGQSVIARFPSWTDRVQQVCRLLQRYHAGVIVGIRFMYGLRIAGPVVIGASAVPPWRFALFNMLGAVIWAVSIGSIGYLFGEALQWLFTDIRRSEEGVLLLIVLVGLLFGVVRRLQRDRRAEH</sequence>
<gene>
    <name evidence="3" type="ORF">QU481_19185</name>
</gene>
<dbReference type="Proteomes" id="UP001168540">
    <property type="component" value="Unassembled WGS sequence"/>
</dbReference>
<evidence type="ECO:0000313" key="3">
    <source>
        <dbReference type="EMBL" id="MDN0076972.1"/>
    </source>
</evidence>
<feature type="domain" description="VTT" evidence="2">
    <location>
        <begin position="1"/>
        <end position="118"/>
    </location>
</feature>
<dbReference type="EMBL" id="JAUEDK010000048">
    <property type="protein sequence ID" value="MDN0076972.1"/>
    <property type="molecule type" value="Genomic_DNA"/>
</dbReference>
<feature type="transmembrane region" description="Helical" evidence="1">
    <location>
        <begin position="137"/>
        <end position="155"/>
    </location>
</feature>
<keyword evidence="1" id="KW-0812">Transmembrane</keyword>
<organism evidence="3 4">
    <name type="scientific">Crenobacter oryzisoli</name>
    <dbReference type="NCBI Taxonomy" id="3056844"/>
    <lineage>
        <taxon>Bacteria</taxon>
        <taxon>Pseudomonadati</taxon>
        <taxon>Pseudomonadota</taxon>
        <taxon>Betaproteobacteria</taxon>
        <taxon>Neisseriales</taxon>
        <taxon>Neisseriaceae</taxon>
        <taxon>Crenobacter</taxon>
    </lineage>
</organism>
<evidence type="ECO:0000256" key="1">
    <source>
        <dbReference type="SAM" id="Phobius"/>
    </source>
</evidence>
<name>A0ABT7XT61_9NEIS</name>
<keyword evidence="1" id="KW-1133">Transmembrane helix</keyword>